<gene>
    <name evidence="3" type="ORF">GIB67_028958</name>
</gene>
<dbReference type="PANTHER" id="PTHR45090:SF4">
    <property type="entry name" value="J DOMAIN-CONTAINING PROTEIN"/>
    <property type="match status" value="1"/>
</dbReference>
<dbReference type="PROSITE" id="PS00636">
    <property type="entry name" value="DNAJ_1"/>
    <property type="match status" value="1"/>
</dbReference>
<dbReference type="PROSITE" id="PS50076">
    <property type="entry name" value="DNAJ_2"/>
    <property type="match status" value="1"/>
</dbReference>
<evidence type="ECO:0000259" key="2">
    <source>
        <dbReference type="PROSITE" id="PS50076"/>
    </source>
</evidence>
<dbReference type="SUPFAM" id="SSF46565">
    <property type="entry name" value="Chaperone J-domain"/>
    <property type="match status" value="1"/>
</dbReference>
<dbReference type="InterPro" id="IPR036869">
    <property type="entry name" value="J_dom_sf"/>
</dbReference>
<dbReference type="OrthoDB" id="445556at2759"/>
<dbReference type="AlphaFoldDB" id="A0A7J7LC64"/>
<dbReference type="InterPro" id="IPR001623">
    <property type="entry name" value="DnaJ_domain"/>
</dbReference>
<organism evidence="3 4">
    <name type="scientific">Kingdonia uniflora</name>
    <dbReference type="NCBI Taxonomy" id="39325"/>
    <lineage>
        <taxon>Eukaryota</taxon>
        <taxon>Viridiplantae</taxon>
        <taxon>Streptophyta</taxon>
        <taxon>Embryophyta</taxon>
        <taxon>Tracheophyta</taxon>
        <taxon>Spermatophyta</taxon>
        <taxon>Magnoliopsida</taxon>
        <taxon>Ranunculales</taxon>
        <taxon>Circaeasteraceae</taxon>
        <taxon>Kingdonia</taxon>
    </lineage>
</organism>
<protein>
    <recommendedName>
        <fullName evidence="2">J domain-containing protein</fullName>
    </recommendedName>
</protein>
<sequence>MGYSGVISEQRLLCSYSKPNQKLQNPVSNIGCLRISGPNSPKLRFLIETQSSPVSSSTSPFRLGARAQAQQATRNEGFVIDTRLSEMSLYDLLEIPESGCSFSEIKQAYKSLARKYHPDVSPPDKTDEYTKRFIQVQEAYETLSDPTRRAMYDQDLARGLHLAFSARKRYQHRNHHEEGFMARMEWKNQWQAQMTELKKRSVNKDSRDENMSWGARMRRQRSESSDNKMEDSCEPDWSKVIGDESPPRAANERTTGLGFRTPDCSPDTLFVETPYEGHRLCLWHIIHKFPEKIGHVYRDPSTFKSDIDSIIHNTYDPVDFDRRWVELMKKHNLDDNNWMQGLFNISERWIPLWNRDVFILPRWNIGANKYFRSYDESFLDGDNLRKPLCHSHLSLRAANLFERALKNKANFEYAISRLDEIEIHLDAYDASLTQVSGADPSMLTPLTETVMSSTPILDPLVAQTKGRAKDDHKKGGRWKGGMEIVVEKRKRTCRACGVFGSHDKRTCPKLKLLFQKAEA</sequence>
<dbReference type="EMBL" id="JACGCM010002399">
    <property type="protein sequence ID" value="KAF6140152.1"/>
    <property type="molecule type" value="Genomic_DNA"/>
</dbReference>
<name>A0A7J7LC64_9MAGN</name>
<dbReference type="GO" id="GO:0009507">
    <property type="term" value="C:chloroplast"/>
    <property type="evidence" value="ECO:0007669"/>
    <property type="project" value="TreeGrafter"/>
</dbReference>
<dbReference type="CDD" id="cd06257">
    <property type="entry name" value="DnaJ"/>
    <property type="match status" value="1"/>
</dbReference>
<feature type="region of interest" description="Disordered" evidence="1">
    <location>
        <begin position="199"/>
        <end position="258"/>
    </location>
</feature>
<dbReference type="InterPro" id="IPR018253">
    <property type="entry name" value="DnaJ_domain_CS"/>
</dbReference>
<evidence type="ECO:0000313" key="4">
    <source>
        <dbReference type="Proteomes" id="UP000541444"/>
    </source>
</evidence>
<dbReference type="Pfam" id="PF00226">
    <property type="entry name" value="DnaJ"/>
    <property type="match status" value="1"/>
</dbReference>
<dbReference type="Gene3D" id="1.10.287.110">
    <property type="entry name" value="DnaJ domain"/>
    <property type="match status" value="1"/>
</dbReference>
<feature type="domain" description="J" evidence="2">
    <location>
        <begin position="88"/>
        <end position="156"/>
    </location>
</feature>
<feature type="non-terminal residue" evidence="3">
    <location>
        <position position="1"/>
    </location>
</feature>
<dbReference type="PANTHER" id="PTHR45090">
    <property type="entry name" value="CHAPERONE PROTEIN DNAJ 20 CHLOROPLASTIC"/>
    <property type="match status" value="1"/>
</dbReference>
<evidence type="ECO:0000313" key="3">
    <source>
        <dbReference type="EMBL" id="KAF6140152.1"/>
    </source>
</evidence>
<dbReference type="Proteomes" id="UP000541444">
    <property type="component" value="Unassembled WGS sequence"/>
</dbReference>
<dbReference type="PRINTS" id="PR00625">
    <property type="entry name" value="JDOMAIN"/>
</dbReference>
<dbReference type="InterPro" id="IPR053232">
    <property type="entry name" value="DnaJ_C/III_chloroplastic"/>
</dbReference>
<proteinExistence type="predicted"/>
<accession>A0A7J7LC64</accession>
<evidence type="ECO:0000256" key="1">
    <source>
        <dbReference type="SAM" id="MobiDB-lite"/>
    </source>
</evidence>
<reference evidence="3 4" key="1">
    <citation type="journal article" date="2020" name="IScience">
        <title>Genome Sequencing of the Endangered Kingdonia uniflora (Circaeasteraceae, Ranunculales) Reveals Potential Mechanisms of Evolutionary Specialization.</title>
        <authorList>
            <person name="Sun Y."/>
            <person name="Deng T."/>
            <person name="Zhang A."/>
            <person name="Moore M.J."/>
            <person name="Landis J.B."/>
            <person name="Lin N."/>
            <person name="Zhang H."/>
            <person name="Zhang X."/>
            <person name="Huang J."/>
            <person name="Zhang X."/>
            <person name="Sun H."/>
            <person name="Wang H."/>
        </authorList>
    </citation>
    <scope>NUCLEOTIDE SEQUENCE [LARGE SCALE GENOMIC DNA]</scope>
    <source>
        <strain evidence="3">TB1705</strain>
        <tissue evidence="3">Leaf</tissue>
    </source>
</reference>
<comment type="caution">
    <text evidence="3">The sequence shown here is derived from an EMBL/GenBank/DDBJ whole genome shotgun (WGS) entry which is preliminary data.</text>
</comment>
<keyword evidence="4" id="KW-1185">Reference proteome</keyword>
<feature type="compositionally biased region" description="Basic and acidic residues" evidence="1">
    <location>
        <begin position="199"/>
        <end position="210"/>
    </location>
</feature>
<feature type="compositionally biased region" description="Basic and acidic residues" evidence="1">
    <location>
        <begin position="220"/>
        <end position="231"/>
    </location>
</feature>
<dbReference type="SMART" id="SM00271">
    <property type="entry name" value="DnaJ"/>
    <property type="match status" value="1"/>
</dbReference>